<comment type="subcellular location">
    <subcellularLocation>
        <location evidence="1">Cytoplasm</location>
    </subcellularLocation>
</comment>
<evidence type="ECO:0000313" key="6">
    <source>
        <dbReference type="Proteomes" id="UP000565715"/>
    </source>
</evidence>
<evidence type="ECO:0000256" key="3">
    <source>
        <dbReference type="ARBA" id="ARBA00022490"/>
    </source>
</evidence>
<name>A0A846XQE6_9NOCA</name>
<keyword evidence="3" id="KW-0963">Cytoplasm</keyword>
<sequence length="246" mass="26881">MKWIFTPDEFSYVWAAETGLDRRPYPVNLAPASVVRTESEVAALRLPQRFARQADPDLAAALMLCARPDATAVTISGERSGLPRNGRSPETEQILGFAAVIEHHAAVLHATDTRVTVQMCHAHDLGDRLVALIGSARRGTHGPLHEPQEAVLTDAPIPGSRESGDAARFRKTLREPVDSRGFITVTVAPDDRMSPPTRHRSWLDIRGDGRYLLTTADVLVLHPVGDTEFARELLGLAGIRAGTHRL</sequence>
<evidence type="ECO:0000256" key="1">
    <source>
        <dbReference type="ARBA" id="ARBA00004496"/>
    </source>
</evidence>
<keyword evidence="6" id="KW-1185">Reference proteome</keyword>
<dbReference type="AlphaFoldDB" id="A0A846XQE6"/>
<comment type="caution">
    <text evidence="5">The sequence shown here is derived from an EMBL/GenBank/DDBJ whole genome shotgun (WGS) entry which is preliminary data.</text>
</comment>
<dbReference type="EMBL" id="JAAXOO010000009">
    <property type="protein sequence ID" value="NKY37399.1"/>
    <property type="molecule type" value="Genomic_DNA"/>
</dbReference>
<reference evidence="5 6" key="1">
    <citation type="submission" date="2020-04" db="EMBL/GenBank/DDBJ databases">
        <title>MicrobeNet Type strains.</title>
        <authorList>
            <person name="Nicholson A.C."/>
        </authorList>
    </citation>
    <scope>NUCLEOTIDE SEQUENCE [LARGE SCALE GENOMIC DNA]</scope>
    <source>
        <strain evidence="5 6">DSM 45078</strain>
    </source>
</reference>
<dbReference type="Proteomes" id="UP000565715">
    <property type="component" value="Unassembled WGS sequence"/>
</dbReference>
<evidence type="ECO:0000313" key="5">
    <source>
        <dbReference type="EMBL" id="NKY37399.1"/>
    </source>
</evidence>
<evidence type="ECO:0000256" key="4">
    <source>
        <dbReference type="ARBA" id="ARBA00023186"/>
    </source>
</evidence>
<keyword evidence="4" id="KW-0143">Chaperone</keyword>
<organism evidence="5 6">
    <name type="scientific">Nocardia speluncae</name>
    <dbReference type="NCBI Taxonomy" id="419477"/>
    <lineage>
        <taxon>Bacteria</taxon>
        <taxon>Bacillati</taxon>
        <taxon>Actinomycetota</taxon>
        <taxon>Actinomycetes</taxon>
        <taxon>Mycobacteriales</taxon>
        <taxon>Nocardiaceae</taxon>
        <taxon>Nocardia</taxon>
    </lineage>
</organism>
<dbReference type="InterPro" id="IPR025734">
    <property type="entry name" value="EspG"/>
</dbReference>
<dbReference type="RefSeq" id="WP_068044337.1">
    <property type="nucleotide sequence ID" value="NZ_JAAXOO010000009.1"/>
</dbReference>
<accession>A0A846XQE6</accession>
<gene>
    <name evidence="5" type="ORF">HGA13_30675</name>
</gene>
<dbReference type="Pfam" id="PF14011">
    <property type="entry name" value="ESX-1_EspG"/>
    <property type="match status" value="1"/>
</dbReference>
<evidence type="ECO:0000256" key="2">
    <source>
        <dbReference type="ARBA" id="ARBA00006411"/>
    </source>
</evidence>
<proteinExistence type="inferred from homology"/>
<comment type="similarity">
    <text evidence="2">Belongs to the EspG family.</text>
</comment>
<protein>
    <submittedName>
        <fullName evidence="5">ESX secretion-associated protein EspG</fullName>
    </submittedName>
</protein>